<keyword evidence="3" id="KW-1185">Reference proteome</keyword>
<evidence type="ECO:0000313" key="2">
    <source>
        <dbReference type="EMBL" id="CDW76906.1"/>
    </source>
</evidence>
<organism evidence="2 3">
    <name type="scientific">Stylonychia lemnae</name>
    <name type="common">Ciliate</name>
    <dbReference type="NCBI Taxonomy" id="5949"/>
    <lineage>
        <taxon>Eukaryota</taxon>
        <taxon>Sar</taxon>
        <taxon>Alveolata</taxon>
        <taxon>Ciliophora</taxon>
        <taxon>Intramacronucleata</taxon>
        <taxon>Spirotrichea</taxon>
        <taxon>Stichotrichia</taxon>
        <taxon>Sporadotrichida</taxon>
        <taxon>Oxytrichidae</taxon>
        <taxon>Stylonychinae</taxon>
        <taxon>Stylonychia</taxon>
    </lineage>
</organism>
<dbReference type="InParanoid" id="A0A078A809"/>
<gene>
    <name evidence="2" type="primary">Contig1668.g1814</name>
    <name evidence="2" type="ORF">STYLEM_5871</name>
</gene>
<feature type="chain" id="PRO_5001729277" evidence="1">
    <location>
        <begin position="23"/>
        <end position="218"/>
    </location>
</feature>
<dbReference type="Proteomes" id="UP000039865">
    <property type="component" value="Unassembled WGS sequence"/>
</dbReference>
<keyword evidence="1" id="KW-0732">Signal</keyword>
<feature type="signal peptide" evidence="1">
    <location>
        <begin position="1"/>
        <end position="22"/>
    </location>
</feature>
<dbReference type="EMBL" id="CCKQ01005654">
    <property type="protein sequence ID" value="CDW76906.1"/>
    <property type="molecule type" value="Genomic_DNA"/>
</dbReference>
<reference evidence="2 3" key="1">
    <citation type="submission" date="2014-06" db="EMBL/GenBank/DDBJ databases">
        <authorList>
            <person name="Swart Estienne"/>
        </authorList>
    </citation>
    <scope>NUCLEOTIDE SEQUENCE [LARGE SCALE GENOMIC DNA]</scope>
    <source>
        <strain evidence="2 3">130c</strain>
    </source>
</reference>
<accession>A0A078A809</accession>
<protein>
    <submittedName>
        <fullName evidence="2">Uncharacterized protein</fullName>
    </submittedName>
</protein>
<evidence type="ECO:0000313" key="3">
    <source>
        <dbReference type="Proteomes" id="UP000039865"/>
    </source>
</evidence>
<dbReference type="AlphaFoldDB" id="A0A078A809"/>
<sequence>MRFSKNLTIVAALFFGVSLTLSIERQIKLGLNFDGNLSLSLISEEDQNDNVPVIDLSTNQNQTNLTKDRTFEQNDININKANMIHRDDDGWDQTQNASLNHEQDAGSKINVGINAGSNNNNGATTEALEEATNGWEPVFDYMPASAKIFVKAQTDDNIYQKGQGYAFQEKQSFNKDLYLNKVYKVMVAQMKRRELNDKLKQIYDQLLEYEGIESNGNQ</sequence>
<name>A0A078A809_STYLE</name>
<evidence type="ECO:0000256" key="1">
    <source>
        <dbReference type="SAM" id="SignalP"/>
    </source>
</evidence>
<proteinExistence type="predicted"/>